<comment type="caution">
    <text evidence="11">The sequence shown here is derived from an EMBL/GenBank/DDBJ whole genome shotgun (WGS) entry which is preliminary data.</text>
</comment>
<dbReference type="InterPro" id="IPR003593">
    <property type="entry name" value="AAA+_ATPase"/>
</dbReference>
<evidence type="ECO:0000256" key="5">
    <source>
        <dbReference type="ARBA" id="ARBA00022741"/>
    </source>
</evidence>
<reference evidence="11" key="1">
    <citation type="submission" date="2020-02" db="EMBL/GenBank/DDBJ databases">
        <title>Relaxed selection underlies rapid genomic changes in the transitions from sociality to social parasitism in ants.</title>
        <authorList>
            <person name="Bi X."/>
        </authorList>
    </citation>
    <scope>NUCLEOTIDE SEQUENCE</scope>
    <source>
        <strain evidence="11">BGI-DK2014c</strain>
        <tissue evidence="11">Whole body</tissue>
    </source>
</reference>
<dbReference type="PROSITE" id="PS00211">
    <property type="entry name" value="ABC_TRANSPORTER_1"/>
    <property type="match status" value="1"/>
</dbReference>
<dbReference type="CDD" id="cd03213">
    <property type="entry name" value="ABCG_EPDR"/>
    <property type="match status" value="1"/>
</dbReference>
<dbReference type="AlphaFoldDB" id="A0A836JIR7"/>
<keyword evidence="4 9" id="KW-0812">Transmembrane</keyword>
<feature type="transmembrane region" description="Helical" evidence="9">
    <location>
        <begin position="537"/>
        <end position="554"/>
    </location>
</feature>
<keyword evidence="5" id="KW-0547">Nucleotide-binding</keyword>
<feature type="transmembrane region" description="Helical" evidence="9">
    <location>
        <begin position="422"/>
        <end position="442"/>
    </location>
</feature>
<evidence type="ECO:0000256" key="8">
    <source>
        <dbReference type="ARBA" id="ARBA00023136"/>
    </source>
</evidence>
<protein>
    <submittedName>
        <fullName evidence="11">ABCG4 protein</fullName>
    </submittedName>
</protein>
<evidence type="ECO:0000313" key="12">
    <source>
        <dbReference type="Proteomes" id="UP000668214"/>
    </source>
</evidence>
<sequence>MLKVNDENDAATMLNSDCKIHVQESEKLLELENLRNSQMYIEFNDLCYSVHRNRKGKMFFSVETEKEILHNLTGHFEPGKVTVIIGPSGAGKTTLLKIVSAKQLIGVKGTITINDVKQNKGTFRKQVCYVPQQFDLLPFLTTRETLYIAARLKLNINQNAIHSVVNDIVKSLGLSYCLNTLANKLSGGERKRLSIGVEMITKPSILLLDEPTSGLDSVTSHQLINMLHNMARANCIVVCVIHQPSSQMILLFDNIMVLNRGICMYCGPKSEILNTYSIAGFTCPSFYNIAEFGNNKEQLILILLIAVLEVITEQRGGDLENLYKICRDEYVKIRLRSKHNENELDSLTDSKQKCKTHDINTSINRIALKKSTWQQQKILFSRALICMRRDIMLTQLRLATHVIVGLLLGTVFYNFGDNAENVASNIACLFFFLLFLFFANAMPAMQTFPTEAAVFLQEYLNNWYSLKAYYSVKVLTDLPIQILCVSPFLFISYYMTGQPMEYDRFLQMWSVCLLITIIGQTFGILIGTAFGNELGTFLIPATSIPLLLFSGFFLKLNEISIYLQPLSFVSFFRYAFEGIMQAVYLDRPNLVCLEIYCYLRSPNKILSMMSMPAVSFHVILIILCCWLFFLHVIIYIVFRWKIYHAKK</sequence>
<evidence type="ECO:0000256" key="3">
    <source>
        <dbReference type="ARBA" id="ARBA00022448"/>
    </source>
</evidence>
<dbReference type="GO" id="GO:0005886">
    <property type="term" value="C:plasma membrane"/>
    <property type="evidence" value="ECO:0007669"/>
    <property type="project" value="TreeGrafter"/>
</dbReference>
<dbReference type="GO" id="GO:0140359">
    <property type="term" value="F:ABC-type transporter activity"/>
    <property type="evidence" value="ECO:0007669"/>
    <property type="project" value="InterPro"/>
</dbReference>
<accession>A0A836JIR7</accession>
<comment type="similarity">
    <text evidence="2">Belongs to the ABC transporter superfamily. ABCG family. Eye pigment precursor importer (TC 3.A.1.204) subfamily.</text>
</comment>
<comment type="subcellular location">
    <subcellularLocation>
        <location evidence="1">Membrane</location>
        <topology evidence="1">Multi-pass membrane protein</topology>
    </subcellularLocation>
</comment>
<feature type="non-terminal residue" evidence="11">
    <location>
        <position position="1"/>
    </location>
</feature>
<gene>
    <name evidence="11" type="primary">Abcg4_3</name>
    <name evidence="11" type="ORF">G6Z78_0007241</name>
</gene>
<feature type="non-terminal residue" evidence="11">
    <location>
        <position position="647"/>
    </location>
</feature>
<feature type="transmembrane region" description="Helical" evidence="9">
    <location>
        <begin position="396"/>
        <end position="415"/>
    </location>
</feature>
<keyword evidence="6" id="KW-0067">ATP-binding</keyword>
<dbReference type="PANTHER" id="PTHR48041">
    <property type="entry name" value="ABC TRANSPORTER G FAMILY MEMBER 28"/>
    <property type="match status" value="1"/>
</dbReference>
<dbReference type="Proteomes" id="UP000668214">
    <property type="component" value="Unassembled WGS sequence"/>
</dbReference>
<evidence type="ECO:0000256" key="2">
    <source>
        <dbReference type="ARBA" id="ARBA00005814"/>
    </source>
</evidence>
<dbReference type="InterPro" id="IPR003439">
    <property type="entry name" value="ABC_transporter-like_ATP-bd"/>
</dbReference>
<evidence type="ECO:0000313" key="11">
    <source>
        <dbReference type="EMBL" id="KAG5321643.1"/>
    </source>
</evidence>
<dbReference type="GO" id="GO:0005524">
    <property type="term" value="F:ATP binding"/>
    <property type="evidence" value="ECO:0007669"/>
    <property type="project" value="UniProtKB-KW"/>
</dbReference>
<organism evidence="11 12">
    <name type="scientific">Pseudoatta argentina</name>
    <dbReference type="NCBI Taxonomy" id="621737"/>
    <lineage>
        <taxon>Eukaryota</taxon>
        <taxon>Metazoa</taxon>
        <taxon>Ecdysozoa</taxon>
        <taxon>Arthropoda</taxon>
        <taxon>Hexapoda</taxon>
        <taxon>Insecta</taxon>
        <taxon>Pterygota</taxon>
        <taxon>Neoptera</taxon>
        <taxon>Endopterygota</taxon>
        <taxon>Hymenoptera</taxon>
        <taxon>Apocrita</taxon>
        <taxon>Aculeata</taxon>
        <taxon>Formicoidea</taxon>
        <taxon>Formicidae</taxon>
        <taxon>Myrmicinae</taxon>
        <taxon>Pseudoatta</taxon>
    </lineage>
</organism>
<dbReference type="Gene3D" id="3.40.50.300">
    <property type="entry name" value="P-loop containing nucleotide triphosphate hydrolases"/>
    <property type="match status" value="1"/>
</dbReference>
<dbReference type="EMBL" id="JAANIA010001117">
    <property type="protein sequence ID" value="KAG5321643.1"/>
    <property type="molecule type" value="Genomic_DNA"/>
</dbReference>
<dbReference type="InterPro" id="IPR027417">
    <property type="entry name" value="P-loop_NTPase"/>
</dbReference>
<evidence type="ECO:0000256" key="1">
    <source>
        <dbReference type="ARBA" id="ARBA00004141"/>
    </source>
</evidence>
<evidence type="ECO:0000256" key="9">
    <source>
        <dbReference type="SAM" id="Phobius"/>
    </source>
</evidence>
<feature type="transmembrane region" description="Helical" evidence="9">
    <location>
        <begin position="614"/>
        <end position="638"/>
    </location>
</feature>
<dbReference type="Pfam" id="PF01061">
    <property type="entry name" value="ABC2_membrane"/>
    <property type="match status" value="1"/>
</dbReference>
<dbReference type="Pfam" id="PF00005">
    <property type="entry name" value="ABC_tran"/>
    <property type="match status" value="1"/>
</dbReference>
<dbReference type="InterPro" id="IPR017871">
    <property type="entry name" value="ABC_transporter-like_CS"/>
</dbReference>
<name>A0A836JIR7_9HYME</name>
<keyword evidence="7 9" id="KW-1133">Transmembrane helix</keyword>
<dbReference type="SUPFAM" id="SSF52540">
    <property type="entry name" value="P-loop containing nucleoside triphosphate hydrolases"/>
    <property type="match status" value="1"/>
</dbReference>
<evidence type="ECO:0000256" key="4">
    <source>
        <dbReference type="ARBA" id="ARBA00022692"/>
    </source>
</evidence>
<feature type="domain" description="ABC transporter" evidence="10">
    <location>
        <begin position="41"/>
        <end position="285"/>
    </location>
</feature>
<keyword evidence="8 9" id="KW-0472">Membrane</keyword>
<evidence type="ECO:0000256" key="7">
    <source>
        <dbReference type="ARBA" id="ARBA00022989"/>
    </source>
</evidence>
<evidence type="ECO:0000256" key="6">
    <source>
        <dbReference type="ARBA" id="ARBA00022840"/>
    </source>
</evidence>
<dbReference type="InterPro" id="IPR013525">
    <property type="entry name" value="ABC2_TM"/>
</dbReference>
<dbReference type="InterPro" id="IPR050352">
    <property type="entry name" value="ABCG_transporters"/>
</dbReference>
<dbReference type="PROSITE" id="PS50893">
    <property type="entry name" value="ABC_TRANSPORTER_2"/>
    <property type="match status" value="1"/>
</dbReference>
<keyword evidence="12" id="KW-1185">Reference proteome</keyword>
<evidence type="ECO:0000259" key="10">
    <source>
        <dbReference type="PROSITE" id="PS50893"/>
    </source>
</evidence>
<proteinExistence type="inferred from homology"/>
<dbReference type="PANTHER" id="PTHR48041:SF118">
    <property type="entry name" value="ATP-BINDING CASSETTE TRANSPORTER (ABC TRANSPORTER) FAMILY G MEMBER 16"/>
    <property type="match status" value="1"/>
</dbReference>
<dbReference type="SMART" id="SM00382">
    <property type="entry name" value="AAA"/>
    <property type="match status" value="1"/>
</dbReference>
<feature type="transmembrane region" description="Helical" evidence="9">
    <location>
        <begin position="508"/>
        <end position="531"/>
    </location>
</feature>
<keyword evidence="3" id="KW-0813">Transport</keyword>
<feature type="transmembrane region" description="Helical" evidence="9">
    <location>
        <begin position="478"/>
        <end position="496"/>
    </location>
</feature>
<dbReference type="GO" id="GO:0016887">
    <property type="term" value="F:ATP hydrolysis activity"/>
    <property type="evidence" value="ECO:0007669"/>
    <property type="project" value="InterPro"/>
</dbReference>